<dbReference type="OrthoDB" id="3261465at2759"/>
<dbReference type="AlphaFoldDB" id="A0A4R0RYR7"/>
<reference evidence="1 2" key="1">
    <citation type="submission" date="2018-11" db="EMBL/GenBank/DDBJ databases">
        <title>Genome assembly of Steccherinum ochraceum LE-BIN_3174, the white-rot fungus of the Steccherinaceae family (The Residual Polyporoid clade, Polyporales, Basidiomycota).</title>
        <authorList>
            <person name="Fedorova T.V."/>
            <person name="Glazunova O.A."/>
            <person name="Landesman E.O."/>
            <person name="Moiseenko K.V."/>
            <person name="Psurtseva N.V."/>
            <person name="Savinova O.S."/>
            <person name="Shakhova N.V."/>
            <person name="Tyazhelova T.V."/>
            <person name="Vasina D.V."/>
        </authorList>
    </citation>
    <scope>NUCLEOTIDE SEQUENCE [LARGE SCALE GENOMIC DNA]</scope>
    <source>
        <strain evidence="1 2">LE-BIN_3174</strain>
    </source>
</reference>
<name>A0A4R0RYR7_9APHY</name>
<evidence type="ECO:0000313" key="2">
    <source>
        <dbReference type="Proteomes" id="UP000292702"/>
    </source>
</evidence>
<dbReference type="Proteomes" id="UP000292702">
    <property type="component" value="Unassembled WGS sequence"/>
</dbReference>
<gene>
    <name evidence="1" type="ORF">EIP91_010155</name>
</gene>
<comment type="caution">
    <text evidence="1">The sequence shown here is derived from an EMBL/GenBank/DDBJ whole genome shotgun (WGS) entry which is preliminary data.</text>
</comment>
<evidence type="ECO:0000313" key="1">
    <source>
        <dbReference type="EMBL" id="TCD71449.1"/>
    </source>
</evidence>
<dbReference type="EMBL" id="RWJN01000006">
    <property type="protein sequence ID" value="TCD71449.1"/>
    <property type="molecule type" value="Genomic_DNA"/>
</dbReference>
<organism evidence="1 2">
    <name type="scientific">Steccherinum ochraceum</name>
    <dbReference type="NCBI Taxonomy" id="92696"/>
    <lineage>
        <taxon>Eukaryota</taxon>
        <taxon>Fungi</taxon>
        <taxon>Dikarya</taxon>
        <taxon>Basidiomycota</taxon>
        <taxon>Agaricomycotina</taxon>
        <taxon>Agaricomycetes</taxon>
        <taxon>Polyporales</taxon>
        <taxon>Steccherinaceae</taxon>
        <taxon>Steccherinum</taxon>
    </lineage>
</organism>
<sequence>MTLDTVYGQFICRPFNNSDNGLAPCSCTGDVSVNGIPVRAGGGEDWPLTADDVNTFRVSLESLQYHAMQGDWEDSNYLDPPLVFAQRYIFHPFRQRPTYQLTLQNTFTEEGYPCGVFHLKYPAAQAGTTGLLRDLRPIGTEQRPSNTARNDAQGMSAEMVAEYKAAFYGEALPPLAPASELIPVVVLNVPLNYVCWSGFATACLPEDYLPPKIRCEARNNRVFQLIASIWKTYEPSHLILTDQSHAIVVSHISTSPDYPSIRFMPPCCLDGVKALRCLIGAALNCTIQCYFSPNAELFPPVSGVMNRPSAHPIAVNAEPQNFTDFDLYTMQRHLQDLRAFLRWKADQIHSPRIGVNHDLTIKVHAFEKKEATLSFCLPLEDPPPSELDEIVGSRRPRQTEVDAFLSTQAGVRFKVSNVFFPPDAMEYSQHYLGHLERLVVKGTRHGKRRIWEPCNARVRLTLFDERFFPMPPDRKFLDDHDTWDGYCVHPSLRFRGDLVFALDLMRHEHAAYHRLQSLQGSLLPHCYGFHSFQMRGGPEVYGFLTEDVQGLPPSPQVFSDLTSQRRLVRTLHLVRRTLLYKGVRKVWSGDSIIATRIPADVDDVSGVRVVVRDFASGRLRLGREKFVPGVREFLEIDVDKIVKAEVEKIVKASMTKLSEADVARIDKANKTKFSLFKEGYVAEVYAGDKNIPWTALRELGFMPTEDLLDNWCSPPEDDHEQW</sequence>
<proteinExistence type="predicted"/>
<keyword evidence="2" id="KW-1185">Reference proteome</keyword>
<accession>A0A4R0RYR7</accession>
<protein>
    <submittedName>
        <fullName evidence="1">Uncharacterized protein</fullName>
    </submittedName>
</protein>